<dbReference type="PANTHER" id="PTHR43671:SF13">
    <property type="entry name" value="SERINE_THREONINE-PROTEIN KINASE NEK2"/>
    <property type="match status" value="1"/>
</dbReference>
<evidence type="ECO:0000256" key="4">
    <source>
        <dbReference type="ARBA" id="ARBA00022777"/>
    </source>
</evidence>
<dbReference type="SMART" id="SM00220">
    <property type="entry name" value="S_TKc"/>
    <property type="match status" value="1"/>
</dbReference>
<evidence type="ECO:0000313" key="7">
    <source>
        <dbReference type="EMBL" id="GAN54971.1"/>
    </source>
</evidence>
<dbReference type="Pfam" id="PF00069">
    <property type="entry name" value="Pkinase"/>
    <property type="match status" value="1"/>
</dbReference>
<dbReference type="CDD" id="cd14014">
    <property type="entry name" value="STKc_PknB_like"/>
    <property type="match status" value="1"/>
</dbReference>
<feature type="domain" description="Protein kinase" evidence="6">
    <location>
        <begin position="15"/>
        <end position="276"/>
    </location>
</feature>
<evidence type="ECO:0000259" key="6">
    <source>
        <dbReference type="PROSITE" id="PS50011"/>
    </source>
</evidence>
<name>A0A0D6MNF3_9PROT</name>
<comment type="caution">
    <text evidence="7">The sequence shown here is derived from an EMBL/GenBank/DDBJ whole genome shotgun (WGS) entry which is preliminary data.</text>
</comment>
<evidence type="ECO:0000256" key="1">
    <source>
        <dbReference type="ARBA" id="ARBA00012513"/>
    </source>
</evidence>
<protein>
    <recommendedName>
        <fullName evidence="1">non-specific serine/threonine protein kinase</fullName>
        <ecNumber evidence="1">2.7.11.1</ecNumber>
    </recommendedName>
</protein>
<proteinExistence type="predicted"/>
<keyword evidence="2" id="KW-0808">Transferase</keyword>
<keyword evidence="7" id="KW-0723">Serine/threonine-protein kinase</keyword>
<dbReference type="InterPro" id="IPR011009">
    <property type="entry name" value="Kinase-like_dom_sf"/>
</dbReference>
<evidence type="ECO:0000256" key="5">
    <source>
        <dbReference type="ARBA" id="ARBA00022840"/>
    </source>
</evidence>
<sequence length="350" mass="38095">MSGDHRLPDNSPYRYKVSAFLHRDRRGVLLAGLDRITGQAVALRQIDLRQFDGRERASYLAGLERDIAAATTFHHPAVVQPHSLHVEGDDAFIVMDPLDDAAALETRGIYPAETALDLVCQALDALTRAHERRVLLHELRLRNFFATPDGRLRIIEFGLVPGDVGDVLDAQKARAEEAALMSPEHCVGERVGPRSDVFSVGCILYRLLTGTLPFAGPDYTTTVARIVSSAHPPLQERHPAIPAALVTAIDRALAKKPEDRFESAAAFAAALRHAMAPVPDVPPDAPATPGEIEAIGRALIDVAGPLTPVLLARMTQDAPSRSVLIERCLETCAEDADIFRTRLEMADEDP</sequence>
<dbReference type="PROSITE" id="PS50011">
    <property type="entry name" value="PROTEIN_KINASE_DOM"/>
    <property type="match status" value="1"/>
</dbReference>
<evidence type="ECO:0000256" key="2">
    <source>
        <dbReference type="ARBA" id="ARBA00022679"/>
    </source>
</evidence>
<dbReference type="RefSeq" id="WP_048849732.1">
    <property type="nucleotide sequence ID" value="NZ_BALE01000035.1"/>
</dbReference>
<accession>A0A0D6MNF3</accession>
<reference evidence="7 8" key="1">
    <citation type="submission" date="2012-10" db="EMBL/GenBank/DDBJ databases">
        <title>Genome sequencing of Tanticharoenia sakaeratensis NBRC 103193.</title>
        <authorList>
            <person name="Azuma Y."/>
            <person name="Hadano H."/>
            <person name="Hirakawa H."/>
            <person name="Matsushita K."/>
        </authorList>
    </citation>
    <scope>NUCLEOTIDE SEQUENCE [LARGE SCALE GENOMIC DNA]</scope>
    <source>
        <strain evidence="7 8">NBRC 103193</strain>
    </source>
</reference>
<dbReference type="Gene3D" id="3.30.200.20">
    <property type="entry name" value="Phosphorylase Kinase, domain 1"/>
    <property type="match status" value="1"/>
</dbReference>
<dbReference type="Gene3D" id="1.10.510.10">
    <property type="entry name" value="Transferase(Phosphotransferase) domain 1"/>
    <property type="match status" value="1"/>
</dbReference>
<dbReference type="SUPFAM" id="SSF56112">
    <property type="entry name" value="Protein kinase-like (PK-like)"/>
    <property type="match status" value="1"/>
</dbReference>
<gene>
    <name evidence="7" type="ORF">Tasa_035_006</name>
</gene>
<dbReference type="STRING" id="1231623.Tasa_035_006"/>
<evidence type="ECO:0000313" key="8">
    <source>
        <dbReference type="Proteomes" id="UP000032679"/>
    </source>
</evidence>
<dbReference type="OrthoDB" id="9801841at2"/>
<dbReference type="AlphaFoldDB" id="A0A0D6MNF3"/>
<dbReference type="InterPro" id="IPR000719">
    <property type="entry name" value="Prot_kinase_dom"/>
</dbReference>
<dbReference type="Proteomes" id="UP000032679">
    <property type="component" value="Unassembled WGS sequence"/>
</dbReference>
<keyword evidence="3" id="KW-0547">Nucleotide-binding</keyword>
<dbReference type="InterPro" id="IPR050660">
    <property type="entry name" value="NEK_Ser/Thr_kinase"/>
</dbReference>
<organism evidence="7 8">
    <name type="scientific">Tanticharoenia sakaeratensis NBRC 103193</name>
    <dbReference type="NCBI Taxonomy" id="1231623"/>
    <lineage>
        <taxon>Bacteria</taxon>
        <taxon>Pseudomonadati</taxon>
        <taxon>Pseudomonadota</taxon>
        <taxon>Alphaproteobacteria</taxon>
        <taxon>Acetobacterales</taxon>
        <taxon>Acetobacteraceae</taxon>
        <taxon>Tanticharoenia</taxon>
    </lineage>
</organism>
<dbReference type="EMBL" id="BALE01000035">
    <property type="protein sequence ID" value="GAN54971.1"/>
    <property type="molecule type" value="Genomic_DNA"/>
</dbReference>
<dbReference type="GO" id="GO:0004674">
    <property type="term" value="F:protein serine/threonine kinase activity"/>
    <property type="evidence" value="ECO:0007669"/>
    <property type="project" value="UniProtKB-KW"/>
</dbReference>
<dbReference type="GO" id="GO:0005524">
    <property type="term" value="F:ATP binding"/>
    <property type="evidence" value="ECO:0007669"/>
    <property type="project" value="UniProtKB-KW"/>
</dbReference>
<keyword evidence="5" id="KW-0067">ATP-binding</keyword>
<keyword evidence="8" id="KW-1185">Reference proteome</keyword>
<dbReference type="PANTHER" id="PTHR43671">
    <property type="entry name" value="SERINE/THREONINE-PROTEIN KINASE NEK"/>
    <property type="match status" value="1"/>
</dbReference>
<dbReference type="EC" id="2.7.11.1" evidence="1"/>
<evidence type="ECO:0000256" key="3">
    <source>
        <dbReference type="ARBA" id="ARBA00022741"/>
    </source>
</evidence>
<keyword evidence="4 7" id="KW-0418">Kinase</keyword>